<comment type="caution">
    <text evidence="1">The sequence shown here is derived from an EMBL/GenBank/DDBJ whole genome shotgun (WGS) entry which is preliminary data.</text>
</comment>
<dbReference type="AlphaFoldDB" id="A0A5B7DIQ1"/>
<evidence type="ECO:0000313" key="2">
    <source>
        <dbReference type="Proteomes" id="UP000324222"/>
    </source>
</evidence>
<reference evidence="1 2" key="1">
    <citation type="submission" date="2019-05" db="EMBL/GenBank/DDBJ databases">
        <title>Another draft genome of Portunus trituberculatus and its Hox gene families provides insights of decapod evolution.</title>
        <authorList>
            <person name="Jeong J.-H."/>
            <person name="Song I."/>
            <person name="Kim S."/>
            <person name="Choi T."/>
            <person name="Kim D."/>
            <person name="Ryu S."/>
            <person name="Kim W."/>
        </authorList>
    </citation>
    <scope>NUCLEOTIDE SEQUENCE [LARGE SCALE GENOMIC DNA]</scope>
    <source>
        <tissue evidence="1">Muscle</tissue>
    </source>
</reference>
<proteinExistence type="predicted"/>
<dbReference type="Proteomes" id="UP000324222">
    <property type="component" value="Unassembled WGS sequence"/>
</dbReference>
<keyword evidence="2" id="KW-1185">Reference proteome</keyword>
<evidence type="ECO:0000313" key="1">
    <source>
        <dbReference type="EMBL" id="MPC20956.1"/>
    </source>
</evidence>
<accession>A0A5B7DIQ1</accession>
<sequence length="77" mass="8495">MTVDSGADHTLVRPGLVEAEWLPDSPQQLCGVTVDCMSLQGPMNARVRGGRYAGLRRWPGRGVFTRIRLPDEDGRLC</sequence>
<gene>
    <name evidence="1" type="ORF">E2C01_013922</name>
</gene>
<organism evidence="1 2">
    <name type="scientific">Portunus trituberculatus</name>
    <name type="common">Swimming crab</name>
    <name type="synonym">Neptunus trituberculatus</name>
    <dbReference type="NCBI Taxonomy" id="210409"/>
    <lineage>
        <taxon>Eukaryota</taxon>
        <taxon>Metazoa</taxon>
        <taxon>Ecdysozoa</taxon>
        <taxon>Arthropoda</taxon>
        <taxon>Crustacea</taxon>
        <taxon>Multicrustacea</taxon>
        <taxon>Malacostraca</taxon>
        <taxon>Eumalacostraca</taxon>
        <taxon>Eucarida</taxon>
        <taxon>Decapoda</taxon>
        <taxon>Pleocyemata</taxon>
        <taxon>Brachyura</taxon>
        <taxon>Eubrachyura</taxon>
        <taxon>Portunoidea</taxon>
        <taxon>Portunidae</taxon>
        <taxon>Portuninae</taxon>
        <taxon>Portunus</taxon>
    </lineage>
</organism>
<dbReference type="EMBL" id="VSRR010000930">
    <property type="protein sequence ID" value="MPC20956.1"/>
    <property type="molecule type" value="Genomic_DNA"/>
</dbReference>
<protein>
    <submittedName>
        <fullName evidence="1">Uncharacterized protein</fullName>
    </submittedName>
</protein>
<name>A0A5B7DIQ1_PORTR</name>